<name>A0A423U3M4_PENVA</name>
<dbReference type="SMART" id="SM00751">
    <property type="entry name" value="BSD"/>
    <property type="match status" value="1"/>
</dbReference>
<proteinExistence type="predicted"/>
<keyword evidence="4" id="KW-1185">Reference proteome</keyword>
<protein>
    <submittedName>
        <fullName evidence="3">BSD domain-containing protein 1</fullName>
    </submittedName>
</protein>
<dbReference type="OrthoDB" id="73788at2759"/>
<dbReference type="Pfam" id="PF03909">
    <property type="entry name" value="BSD"/>
    <property type="match status" value="1"/>
</dbReference>
<organism evidence="3 4">
    <name type="scientific">Penaeus vannamei</name>
    <name type="common">Whiteleg shrimp</name>
    <name type="synonym">Litopenaeus vannamei</name>
    <dbReference type="NCBI Taxonomy" id="6689"/>
    <lineage>
        <taxon>Eukaryota</taxon>
        <taxon>Metazoa</taxon>
        <taxon>Ecdysozoa</taxon>
        <taxon>Arthropoda</taxon>
        <taxon>Crustacea</taxon>
        <taxon>Multicrustacea</taxon>
        <taxon>Malacostraca</taxon>
        <taxon>Eumalacostraca</taxon>
        <taxon>Eucarida</taxon>
        <taxon>Decapoda</taxon>
        <taxon>Dendrobranchiata</taxon>
        <taxon>Penaeoidea</taxon>
        <taxon>Penaeidae</taxon>
        <taxon>Penaeus</taxon>
    </lineage>
</organism>
<evidence type="ECO:0000256" key="1">
    <source>
        <dbReference type="SAM" id="MobiDB-lite"/>
    </source>
</evidence>
<dbReference type="AlphaFoldDB" id="A0A423U3M4"/>
<dbReference type="EMBL" id="QCYY01000703">
    <property type="protein sequence ID" value="ROT83299.1"/>
    <property type="molecule type" value="Genomic_DNA"/>
</dbReference>
<comment type="caution">
    <text evidence="3">The sequence shown here is derived from an EMBL/GenBank/DDBJ whole genome shotgun (WGS) entry which is preliminary data.</text>
</comment>
<feature type="region of interest" description="Disordered" evidence="1">
    <location>
        <begin position="290"/>
        <end position="311"/>
    </location>
</feature>
<feature type="compositionally biased region" description="Polar residues" evidence="1">
    <location>
        <begin position="291"/>
        <end position="301"/>
    </location>
</feature>
<dbReference type="GO" id="GO:0005737">
    <property type="term" value="C:cytoplasm"/>
    <property type="evidence" value="ECO:0007669"/>
    <property type="project" value="TreeGrafter"/>
</dbReference>
<dbReference type="Gene3D" id="1.10.3970.10">
    <property type="entry name" value="BSD domain"/>
    <property type="match status" value="1"/>
</dbReference>
<dbReference type="STRING" id="6689.A0A423U3M4"/>
<evidence type="ECO:0000313" key="3">
    <source>
        <dbReference type="EMBL" id="ROT83299.1"/>
    </source>
</evidence>
<dbReference type="PANTHER" id="PTHR16019:SF5">
    <property type="entry name" value="BSD DOMAIN-CONTAINING PROTEIN 1"/>
    <property type="match status" value="1"/>
</dbReference>
<gene>
    <name evidence="3" type="ORF">C7M84_023506</name>
</gene>
<sequence length="311" mass="34957">MSRASVVSQSTEVLEFVKKDFDEFTKVVSEEASSVVSSTANTLKEKLKLDDDESTASNVKKSVSGFLNHVAEVFTPPPDDGDQEAIVIRNQQPVILNRLQAAIYAISQDPETFTTDPEGEETQYETWVETFDLEARQTELSDLLVNNQPLRHHYTTLVPAQVSHVVFWHRYFYKVSRLEAAEARRQELKQRAEKTNTESELVWDEDEDFGGDVEIPEEVQTKLLEDYERECEENGMKRLSKTASHLDTAHKTASADENVDVPNCDSDLSVKATACTKSIMEELKVDLSKMTEATSKPSPASTGKLLHPRAV</sequence>
<feature type="domain" description="BSD" evidence="2">
    <location>
        <begin position="127"/>
        <end position="179"/>
    </location>
</feature>
<dbReference type="InterPro" id="IPR005607">
    <property type="entry name" value="BSD_dom"/>
</dbReference>
<dbReference type="SUPFAM" id="SSF140383">
    <property type="entry name" value="BSD domain-like"/>
    <property type="match status" value="1"/>
</dbReference>
<dbReference type="InterPro" id="IPR051494">
    <property type="entry name" value="BSD_domain-containing"/>
</dbReference>
<evidence type="ECO:0000259" key="2">
    <source>
        <dbReference type="PROSITE" id="PS50858"/>
    </source>
</evidence>
<accession>A0A423U3M4</accession>
<dbReference type="InterPro" id="IPR035925">
    <property type="entry name" value="BSD_dom_sf"/>
</dbReference>
<evidence type="ECO:0000313" key="4">
    <source>
        <dbReference type="Proteomes" id="UP000283509"/>
    </source>
</evidence>
<dbReference type="PROSITE" id="PS50858">
    <property type="entry name" value="BSD"/>
    <property type="match status" value="1"/>
</dbReference>
<reference evidence="3 4" key="1">
    <citation type="submission" date="2018-04" db="EMBL/GenBank/DDBJ databases">
        <authorList>
            <person name="Zhang X."/>
            <person name="Yuan J."/>
            <person name="Li F."/>
            <person name="Xiang J."/>
        </authorList>
    </citation>
    <scope>NUCLEOTIDE SEQUENCE [LARGE SCALE GENOMIC DNA]</scope>
    <source>
        <tissue evidence="3">Muscle</tissue>
    </source>
</reference>
<dbReference type="PANTHER" id="PTHR16019">
    <property type="entry name" value="SYNAPSE-ASSOCIATED PROTEIN"/>
    <property type="match status" value="1"/>
</dbReference>
<reference evidence="3 4" key="2">
    <citation type="submission" date="2019-01" db="EMBL/GenBank/DDBJ databases">
        <title>The decoding of complex shrimp genome reveals the adaptation for benthos swimmer, frequently molting mechanism and breeding impact on genome.</title>
        <authorList>
            <person name="Sun Y."/>
            <person name="Gao Y."/>
            <person name="Yu Y."/>
        </authorList>
    </citation>
    <scope>NUCLEOTIDE SEQUENCE [LARGE SCALE GENOMIC DNA]</scope>
    <source>
        <tissue evidence="3">Muscle</tissue>
    </source>
</reference>
<dbReference type="Proteomes" id="UP000283509">
    <property type="component" value="Unassembled WGS sequence"/>
</dbReference>